<organism evidence="13 14">
    <name type="scientific">Moraxella bovoculi</name>
    <dbReference type="NCBI Taxonomy" id="386891"/>
    <lineage>
        <taxon>Bacteria</taxon>
        <taxon>Pseudomonadati</taxon>
        <taxon>Pseudomonadota</taxon>
        <taxon>Gammaproteobacteria</taxon>
        <taxon>Moraxellales</taxon>
        <taxon>Moraxellaceae</taxon>
        <taxon>Moraxella</taxon>
    </lineage>
</organism>
<evidence type="ECO:0000256" key="4">
    <source>
        <dbReference type="ARBA" id="ARBA00022801"/>
    </source>
</evidence>
<keyword evidence="6 10" id="KW-0368">Histidine biosynthesis</keyword>
<evidence type="ECO:0000256" key="7">
    <source>
        <dbReference type="ARBA" id="ARBA00023239"/>
    </source>
</evidence>
<evidence type="ECO:0000313" key="13">
    <source>
        <dbReference type="EMBL" id="AKG06862.1"/>
    </source>
</evidence>
<feature type="domain" description="Glutamine amidotransferase" evidence="12">
    <location>
        <begin position="6"/>
        <end position="209"/>
    </location>
</feature>
<dbReference type="CDD" id="cd01748">
    <property type="entry name" value="GATase1_IGP_Synthase"/>
    <property type="match status" value="1"/>
</dbReference>
<proteinExistence type="inferred from homology"/>
<comment type="function">
    <text evidence="10">IGPS catalyzes the conversion of PRFAR and glutamine to IGP, AICAR and glutamate. The HisH subunit catalyzes the hydrolysis of glutamine to glutamate and ammonia as part of the synthesis of IGP and AICAR. The resulting ammonia molecule is channeled to the active site of HisF.</text>
</comment>
<dbReference type="PIRSF" id="PIRSF000495">
    <property type="entry name" value="Amidotransf_hisH"/>
    <property type="match status" value="1"/>
</dbReference>
<reference evidence="13 14" key="1">
    <citation type="submission" date="2015-05" db="EMBL/GenBank/DDBJ databases">
        <authorList>
            <person name="Dickey A."/>
            <person name="Clawson M."/>
            <person name="Bono J."/>
            <person name="Loy J.D."/>
        </authorList>
    </citation>
    <scope>NUCLEOTIDE SEQUENCE [LARGE SCALE GENOMIC DNA]</scope>
    <source>
        <strain evidence="13 14">22581</strain>
    </source>
</reference>
<dbReference type="InterPro" id="IPR010139">
    <property type="entry name" value="Imidazole-glycPsynth_HisH"/>
</dbReference>
<sequence length="213" mass="23355">MMKIALLDYGVGNLYSVANALKTVGADVIITNEPDKVAAADKVLLPGVGAIGDAMHHMRAAGVDVAVKQALKDKPVMAICVGMQAMFDYSTEGGRVECLGEIAGGVERFDESWVDNNQPIKIPHVGWNAVKTDTDHMLWQGCANKHFYFTHSYYCKPDMTDARNDGIIVATCDYGVEFCASVIKDNLFITQFHPEKSHEAGLQLLSNFVNWQI</sequence>
<dbReference type="GO" id="GO:0000107">
    <property type="term" value="F:imidazoleglycerol-phosphate synthase activity"/>
    <property type="evidence" value="ECO:0007669"/>
    <property type="project" value="UniProtKB-UniRule"/>
</dbReference>
<comment type="subunit">
    <text evidence="2 10">Heterodimer of HisH and HisF.</text>
</comment>
<evidence type="ECO:0000256" key="3">
    <source>
        <dbReference type="ARBA" id="ARBA00022605"/>
    </source>
</evidence>
<evidence type="ECO:0000256" key="8">
    <source>
        <dbReference type="ARBA" id="ARBA00047838"/>
    </source>
</evidence>
<dbReference type="HAMAP" id="MF_00278">
    <property type="entry name" value="HisH"/>
    <property type="match status" value="1"/>
</dbReference>
<dbReference type="Gene3D" id="3.40.50.880">
    <property type="match status" value="1"/>
</dbReference>
<keyword evidence="13" id="KW-0328">Glycosyltransferase</keyword>
<feature type="active site" evidence="10 11">
    <location>
        <position position="193"/>
    </location>
</feature>
<dbReference type="EC" id="4.3.2.10" evidence="10"/>
<accession>A0AAC8T792</accession>
<evidence type="ECO:0000259" key="12">
    <source>
        <dbReference type="Pfam" id="PF00117"/>
    </source>
</evidence>
<comment type="subcellular location">
    <subcellularLocation>
        <location evidence="10">Cytoplasm</location>
    </subcellularLocation>
</comment>
<keyword evidence="7 10" id="KW-0456">Lyase</keyword>
<dbReference type="EC" id="3.5.1.2" evidence="10"/>
<name>A0AAC8T792_9GAMM</name>
<protein>
    <recommendedName>
        <fullName evidence="10">Imidazole glycerol phosphate synthase subunit HisH</fullName>
        <ecNumber evidence="10">4.3.2.10</ecNumber>
    </recommendedName>
    <alternativeName>
        <fullName evidence="10">IGP synthase glutaminase subunit</fullName>
        <ecNumber evidence="10">3.5.1.2</ecNumber>
    </alternativeName>
    <alternativeName>
        <fullName evidence="10">IGP synthase subunit HisH</fullName>
    </alternativeName>
    <alternativeName>
        <fullName evidence="10">ImGP synthase subunit HisH</fullName>
        <shortName evidence="10">IGPS subunit HisH</shortName>
    </alternativeName>
</protein>
<evidence type="ECO:0000256" key="2">
    <source>
        <dbReference type="ARBA" id="ARBA00011152"/>
    </source>
</evidence>
<dbReference type="GO" id="GO:0016829">
    <property type="term" value="F:lyase activity"/>
    <property type="evidence" value="ECO:0007669"/>
    <property type="project" value="UniProtKB-KW"/>
</dbReference>
<dbReference type="GO" id="GO:0005737">
    <property type="term" value="C:cytoplasm"/>
    <property type="evidence" value="ECO:0007669"/>
    <property type="project" value="UniProtKB-SubCell"/>
</dbReference>
<keyword evidence="5 10" id="KW-0315">Glutamine amidotransferase</keyword>
<comment type="pathway">
    <text evidence="1 10">Amino-acid biosynthesis; L-histidine biosynthesis; L-histidine from 5-phospho-alpha-D-ribose 1-diphosphate: step 5/9.</text>
</comment>
<comment type="catalytic activity">
    <reaction evidence="8 10">
        <text>5-[(5-phospho-1-deoxy-D-ribulos-1-ylimino)methylamino]-1-(5-phospho-beta-D-ribosyl)imidazole-4-carboxamide + L-glutamine = D-erythro-1-(imidazol-4-yl)glycerol 3-phosphate + 5-amino-1-(5-phospho-beta-D-ribosyl)imidazole-4-carboxamide + L-glutamate + H(+)</text>
        <dbReference type="Rhea" id="RHEA:24793"/>
        <dbReference type="ChEBI" id="CHEBI:15378"/>
        <dbReference type="ChEBI" id="CHEBI:29985"/>
        <dbReference type="ChEBI" id="CHEBI:58278"/>
        <dbReference type="ChEBI" id="CHEBI:58359"/>
        <dbReference type="ChEBI" id="CHEBI:58475"/>
        <dbReference type="ChEBI" id="CHEBI:58525"/>
        <dbReference type="EC" id="4.3.2.10"/>
    </reaction>
</comment>
<dbReference type="PROSITE" id="PS51273">
    <property type="entry name" value="GATASE_TYPE_1"/>
    <property type="match status" value="1"/>
</dbReference>
<dbReference type="SUPFAM" id="SSF52317">
    <property type="entry name" value="Class I glutamine amidotransferase-like"/>
    <property type="match status" value="1"/>
</dbReference>
<dbReference type="AlphaFoldDB" id="A0AAC8T792"/>
<evidence type="ECO:0000256" key="5">
    <source>
        <dbReference type="ARBA" id="ARBA00022962"/>
    </source>
</evidence>
<dbReference type="GO" id="GO:0004359">
    <property type="term" value="F:glutaminase activity"/>
    <property type="evidence" value="ECO:0007669"/>
    <property type="project" value="UniProtKB-EC"/>
</dbReference>
<evidence type="ECO:0000256" key="1">
    <source>
        <dbReference type="ARBA" id="ARBA00005091"/>
    </source>
</evidence>
<feature type="active site" description="Nucleophile" evidence="10 11">
    <location>
        <position position="80"/>
    </location>
</feature>
<keyword evidence="13" id="KW-0808">Transferase</keyword>
<keyword evidence="10" id="KW-0963">Cytoplasm</keyword>
<dbReference type="PANTHER" id="PTHR42701:SF1">
    <property type="entry name" value="IMIDAZOLE GLYCEROL PHOSPHATE SYNTHASE SUBUNIT HISH"/>
    <property type="match status" value="1"/>
</dbReference>
<keyword evidence="3 10" id="KW-0028">Amino-acid biosynthesis</keyword>
<evidence type="ECO:0000256" key="10">
    <source>
        <dbReference type="HAMAP-Rule" id="MF_00278"/>
    </source>
</evidence>
<dbReference type="Proteomes" id="UP000077465">
    <property type="component" value="Chromosome"/>
</dbReference>
<dbReference type="InterPro" id="IPR017926">
    <property type="entry name" value="GATASE"/>
</dbReference>
<evidence type="ECO:0000256" key="6">
    <source>
        <dbReference type="ARBA" id="ARBA00023102"/>
    </source>
</evidence>
<dbReference type="Pfam" id="PF00117">
    <property type="entry name" value="GATase"/>
    <property type="match status" value="1"/>
</dbReference>
<evidence type="ECO:0000313" key="14">
    <source>
        <dbReference type="Proteomes" id="UP000077465"/>
    </source>
</evidence>
<dbReference type="PANTHER" id="PTHR42701">
    <property type="entry name" value="IMIDAZOLE GLYCEROL PHOSPHATE SYNTHASE SUBUNIT HISH"/>
    <property type="match status" value="1"/>
</dbReference>
<dbReference type="EMBL" id="CP011376">
    <property type="protein sequence ID" value="AKG06862.1"/>
    <property type="molecule type" value="Genomic_DNA"/>
</dbReference>
<comment type="catalytic activity">
    <reaction evidence="9 10">
        <text>L-glutamine + H2O = L-glutamate + NH4(+)</text>
        <dbReference type="Rhea" id="RHEA:15889"/>
        <dbReference type="ChEBI" id="CHEBI:15377"/>
        <dbReference type="ChEBI" id="CHEBI:28938"/>
        <dbReference type="ChEBI" id="CHEBI:29985"/>
        <dbReference type="ChEBI" id="CHEBI:58359"/>
        <dbReference type="EC" id="3.5.1.2"/>
    </reaction>
</comment>
<dbReference type="GO" id="GO:0000105">
    <property type="term" value="P:L-histidine biosynthetic process"/>
    <property type="evidence" value="ECO:0007669"/>
    <property type="project" value="UniProtKB-UniRule"/>
</dbReference>
<dbReference type="InterPro" id="IPR029062">
    <property type="entry name" value="Class_I_gatase-like"/>
</dbReference>
<evidence type="ECO:0000256" key="11">
    <source>
        <dbReference type="PIRSR" id="PIRSR000495-1"/>
    </source>
</evidence>
<keyword evidence="4 10" id="KW-0378">Hydrolase</keyword>
<gene>
    <name evidence="10 13" type="primary">hisH</name>
    <name evidence="13" type="ORF">AAX06_00065</name>
</gene>
<feature type="active site" evidence="10 11">
    <location>
        <position position="195"/>
    </location>
</feature>
<dbReference type="NCBIfam" id="TIGR01855">
    <property type="entry name" value="IMP_synth_hisH"/>
    <property type="match status" value="1"/>
</dbReference>
<evidence type="ECO:0000256" key="9">
    <source>
        <dbReference type="ARBA" id="ARBA00049534"/>
    </source>
</evidence>